<sequence>MTIHARLRNPEGYTRLGIESLFATWNGIKTNKIHDVIVEQRIISFADDEHSISLEIDPNPPPIHLQEVNKGDVVDKFDLTNTSVNRVEISVGTTVTSKSGEIIFERTQ</sequence>
<name>A0A1F6AGJ5_9BACT</name>
<accession>A0A1F6AGJ5</accession>
<dbReference type="Proteomes" id="UP000178759">
    <property type="component" value="Unassembled WGS sequence"/>
</dbReference>
<proteinExistence type="predicted"/>
<dbReference type="STRING" id="1798392.A3A79_01610"/>
<comment type="caution">
    <text evidence="1">The sequence shown here is derived from an EMBL/GenBank/DDBJ whole genome shotgun (WGS) entry which is preliminary data.</text>
</comment>
<dbReference type="AlphaFoldDB" id="A0A1F6AGJ5"/>
<protein>
    <submittedName>
        <fullName evidence="1">Uncharacterized protein</fullName>
    </submittedName>
</protein>
<evidence type="ECO:0000313" key="2">
    <source>
        <dbReference type="Proteomes" id="UP000178759"/>
    </source>
</evidence>
<reference evidence="1 2" key="1">
    <citation type="journal article" date="2016" name="Nat. Commun.">
        <title>Thousands of microbial genomes shed light on interconnected biogeochemical processes in an aquifer system.</title>
        <authorList>
            <person name="Anantharaman K."/>
            <person name="Brown C.T."/>
            <person name="Hug L.A."/>
            <person name="Sharon I."/>
            <person name="Castelle C.J."/>
            <person name="Probst A.J."/>
            <person name="Thomas B.C."/>
            <person name="Singh A."/>
            <person name="Wilkins M.J."/>
            <person name="Karaoz U."/>
            <person name="Brodie E.L."/>
            <person name="Williams K.H."/>
            <person name="Hubbard S.S."/>
            <person name="Banfield J.F."/>
        </authorList>
    </citation>
    <scope>NUCLEOTIDE SEQUENCE [LARGE SCALE GENOMIC DNA]</scope>
</reference>
<evidence type="ECO:0000313" key="1">
    <source>
        <dbReference type="EMBL" id="OGG23880.1"/>
    </source>
</evidence>
<dbReference type="EMBL" id="MFJV01000001">
    <property type="protein sequence ID" value="OGG23880.1"/>
    <property type="molecule type" value="Genomic_DNA"/>
</dbReference>
<organism evidence="1 2">
    <name type="scientific">Candidatus Gottesmanbacteria bacterium RIFCSPLOWO2_01_FULL_43_11b</name>
    <dbReference type="NCBI Taxonomy" id="1798392"/>
    <lineage>
        <taxon>Bacteria</taxon>
        <taxon>Candidatus Gottesmaniibacteriota</taxon>
    </lineage>
</organism>
<gene>
    <name evidence="1" type="ORF">A3A79_01610</name>
</gene>